<dbReference type="PRINTS" id="PR00778">
    <property type="entry name" value="HTHARSR"/>
</dbReference>
<dbReference type="GO" id="GO:0003700">
    <property type="term" value="F:DNA-binding transcription factor activity"/>
    <property type="evidence" value="ECO:0007669"/>
    <property type="project" value="InterPro"/>
</dbReference>
<evidence type="ECO:0000256" key="1">
    <source>
        <dbReference type="ARBA" id="ARBA00023015"/>
    </source>
</evidence>
<dbReference type="NCBIfam" id="NF033788">
    <property type="entry name" value="HTH_metalloreg"/>
    <property type="match status" value="1"/>
</dbReference>
<accession>A0AAU7DU24</accession>
<dbReference type="GO" id="GO:0003677">
    <property type="term" value="F:DNA binding"/>
    <property type="evidence" value="ECO:0007669"/>
    <property type="project" value="UniProtKB-KW"/>
</dbReference>
<sequence length="129" mass="14133">MTNTRVAGEPAPLVSEPRLRELEGSMPPDTDIEKVADVFSLLGDPGRVRIIAALLGGRMRVRDLAVVVHQSESSVSHALRLLRAHQVVSVTRVGREAHYQLADDHVRSLLELTLCHAGHSSYVANCKDH</sequence>
<dbReference type="CDD" id="cd00090">
    <property type="entry name" value="HTH_ARSR"/>
    <property type="match status" value="1"/>
</dbReference>
<organism evidence="5">
    <name type="scientific">Jonesiaceae bacterium BS-20</name>
    <dbReference type="NCBI Taxonomy" id="3120821"/>
    <lineage>
        <taxon>Bacteria</taxon>
        <taxon>Bacillati</taxon>
        <taxon>Actinomycetota</taxon>
        <taxon>Actinomycetes</taxon>
        <taxon>Micrococcales</taxon>
        <taxon>Jonesiaceae</taxon>
    </lineage>
</organism>
<proteinExistence type="predicted"/>
<dbReference type="InterPro" id="IPR011991">
    <property type="entry name" value="ArsR-like_HTH"/>
</dbReference>
<protein>
    <submittedName>
        <fullName evidence="5">Metalloregulator ArsR/SmtB family transcription factor</fullName>
    </submittedName>
</protein>
<dbReference type="Pfam" id="PF01022">
    <property type="entry name" value="HTH_5"/>
    <property type="match status" value="1"/>
</dbReference>
<dbReference type="InterPro" id="IPR051011">
    <property type="entry name" value="Metal_resp_trans_reg"/>
</dbReference>
<dbReference type="EMBL" id="CP146203">
    <property type="protein sequence ID" value="XBH20790.1"/>
    <property type="molecule type" value="Genomic_DNA"/>
</dbReference>
<dbReference type="InterPro" id="IPR036390">
    <property type="entry name" value="WH_DNA-bd_sf"/>
</dbReference>
<dbReference type="InterPro" id="IPR036388">
    <property type="entry name" value="WH-like_DNA-bd_sf"/>
</dbReference>
<feature type="domain" description="HTH arsR-type" evidence="4">
    <location>
        <begin position="27"/>
        <end position="121"/>
    </location>
</feature>
<dbReference type="InterPro" id="IPR001845">
    <property type="entry name" value="HTH_ArsR_DNA-bd_dom"/>
</dbReference>
<dbReference type="PANTHER" id="PTHR43132">
    <property type="entry name" value="ARSENICAL RESISTANCE OPERON REPRESSOR ARSR-RELATED"/>
    <property type="match status" value="1"/>
</dbReference>
<keyword evidence="1" id="KW-0805">Transcription regulation</keyword>
<dbReference type="PANTHER" id="PTHR43132:SF6">
    <property type="entry name" value="HTH-TYPE TRANSCRIPTIONAL REPRESSOR CZRA"/>
    <property type="match status" value="1"/>
</dbReference>
<dbReference type="SUPFAM" id="SSF46785">
    <property type="entry name" value="Winged helix' DNA-binding domain"/>
    <property type="match status" value="1"/>
</dbReference>
<keyword evidence="2" id="KW-0238">DNA-binding</keyword>
<keyword evidence="3" id="KW-0804">Transcription</keyword>
<dbReference type="Gene3D" id="1.10.10.10">
    <property type="entry name" value="Winged helix-like DNA-binding domain superfamily/Winged helix DNA-binding domain"/>
    <property type="match status" value="1"/>
</dbReference>
<evidence type="ECO:0000256" key="3">
    <source>
        <dbReference type="ARBA" id="ARBA00023163"/>
    </source>
</evidence>
<dbReference type="AlphaFoldDB" id="A0AAU7DU24"/>
<reference evidence="5" key="1">
    <citation type="submission" date="2024-02" db="EMBL/GenBank/DDBJ databases">
        <title>Tomenella chthoni gen. nov. sp. nov., a member of the family Jonesiaceae isolated from bat guano.</title>
        <authorList>
            <person name="Miller S.L."/>
            <person name="King J."/>
            <person name="Sankaranarayanan K."/>
            <person name="Lawson P.A."/>
        </authorList>
    </citation>
    <scope>NUCLEOTIDE SEQUENCE</scope>
    <source>
        <strain evidence="5">BS-20</strain>
    </source>
</reference>
<evidence type="ECO:0000256" key="2">
    <source>
        <dbReference type="ARBA" id="ARBA00023125"/>
    </source>
</evidence>
<dbReference type="SMART" id="SM00418">
    <property type="entry name" value="HTH_ARSR"/>
    <property type="match status" value="1"/>
</dbReference>
<gene>
    <name evidence="5" type="ORF">V5R04_11200</name>
</gene>
<evidence type="ECO:0000313" key="5">
    <source>
        <dbReference type="EMBL" id="XBH20790.1"/>
    </source>
</evidence>
<evidence type="ECO:0000259" key="4">
    <source>
        <dbReference type="PROSITE" id="PS50987"/>
    </source>
</evidence>
<dbReference type="PROSITE" id="PS50987">
    <property type="entry name" value="HTH_ARSR_2"/>
    <property type="match status" value="1"/>
</dbReference>
<name>A0AAU7DU24_9MICO</name>